<proteinExistence type="inferred from homology"/>
<accession>A0A2M7AUC6</accession>
<dbReference type="GO" id="GO:0005524">
    <property type="term" value="F:ATP binding"/>
    <property type="evidence" value="ECO:0007669"/>
    <property type="project" value="UniProtKB-KW"/>
</dbReference>
<dbReference type="AlphaFoldDB" id="A0A2M7AUC6"/>
<evidence type="ECO:0000313" key="7">
    <source>
        <dbReference type="Proteomes" id="UP000229001"/>
    </source>
</evidence>
<evidence type="ECO:0000256" key="2">
    <source>
        <dbReference type="ARBA" id="ARBA00022448"/>
    </source>
</evidence>
<comment type="similarity">
    <text evidence="1">Belongs to the ABC transporter superfamily.</text>
</comment>
<dbReference type="Gene3D" id="3.40.50.300">
    <property type="entry name" value="P-loop containing nucleotide triphosphate hydrolases"/>
    <property type="match status" value="1"/>
</dbReference>
<dbReference type="Pfam" id="PF00005">
    <property type="entry name" value="ABC_tran"/>
    <property type="match status" value="1"/>
</dbReference>
<sequence>MAVLQVKNLVKKFRSFTAVDNISFELKEGEVLGLLGPNGAGKTTTIQMLLGTITPTQGTINYFEKDFSKHQQESLQLINYSSAFNSLQGRITVWENLLVFALLYQVEDPKAKIEKLTKYFEVYELLESQYKDLSSGQQTRINIVKSLLNAPKILLMDEPTASLDPDISDKLLTFIEEIKSKHNLAILYTSHNMKEVTRICDRVIFMDKGNIVAQDTPEALIKKLGKTNLEHVFLEIVRGK</sequence>
<evidence type="ECO:0000256" key="3">
    <source>
        <dbReference type="ARBA" id="ARBA00022741"/>
    </source>
</evidence>
<dbReference type="InterPro" id="IPR003439">
    <property type="entry name" value="ABC_transporter-like_ATP-bd"/>
</dbReference>
<dbReference type="InterPro" id="IPR003593">
    <property type="entry name" value="AAA+_ATPase"/>
</dbReference>
<keyword evidence="3" id="KW-0547">Nucleotide-binding</keyword>
<dbReference type="PROSITE" id="PS00211">
    <property type="entry name" value="ABC_TRANSPORTER_1"/>
    <property type="match status" value="1"/>
</dbReference>
<name>A0A2M7AUC6_9BACT</name>
<dbReference type="SMART" id="SM00382">
    <property type="entry name" value="AAA"/>
    <property type="match status" value="1"/>
</dbReference>
<feature type="domain" description="ABC transporter" evidence="5">
    <location>
        <begin position="4"/>
        <end position="233"/>
    </location>
</feature>
<gene>
    <name evidence="6" type="ORF">COS77_02735</name>
</gene>
<organism evidence="6 7">
    <name type="scientific">Candidatus Roizmanbacteria bacterium CG06_land_8_20_14_3_00_34_14</name>
    <dbReference type="NCBI Taxonomy" id="1974848"/>
    <lineage>
        <taxon>Bacteria</taxon>
        <taxon>Candidatus Roizmaniibacteriota</taxon>
    </lineage>
</organism>
<dbReference type="Proteomes" id="UP000229001">
    <property type="component" value="Unassembled WGS sequence"/>
</dbReference>
<evidence type="ECO:0000256" key="1">
    <source>
        <dbReference type="ARBA" id="ARBA00005417"/>
    </source>
</evidence>
<dbReference type="InterPro" id="IPR027417">
    <property type="entry name" value="P-loop_NTPase"/>
</dbReference>
<evidence type="ECO:0000259" key="5">
    <source>
        <dbReference type="PROSITE" id="PS50893"/>
    </source>
</evidence>
<dbReference type="PROSITE" id="PS50893">
    <property type="entry name" value="ABC_TRANSPORTER_2"/>
    <property type="match status" value="1"/>
</dbReference>
<keyword evidence="4" id="KW-0067">ATP-binding</keyword>
<keyword evidence="2" id="KW-0813">Transport</keyword>
<dbReference type="EMBL" id="PEVZ01000044">
    <property type="protein sequence ID" value="PIU74217.1"/>
    <property type="molecule type" value="Genomic_DNA"/>
</dbReference>
<reference evidence="7" key="1">
    <citation type="submission" date="2017-09" db="EMBL/GenBank/DDBJ databases">
        <title>Depth-based differentiation of microbial function through sediment-hosted aquifers and enrichment of novel symbionts in the deep terrestrial subsurface.</title>
        <authorList>
            <person name="Probst A.J."/>
            <person name="Ladd B."/>
            <person name="Jarett J.K."/>
            <person name="Geller-Mcgrath D.E."/>
            <person name="Sieber C.M.K."/>
            <person name="Emerson J.B."/>
            <person name="Anantharaman K."/>
            <person name="Thomas B.C."/>
            <person name="Malmstrom R."/>
            <person name="Stieglmeier M."/>
            <person name="Klingl A."/>
            <person name="Woyke T."/>
            <person name="Ryan C.M."/>
            <person name="Banfield J.F."/>
        </authorList>
    </citation>
    <scope>NUCLEOTIDE SEQUENCE [LARGE SCALE GENOMIC DNA]</scope>
</reference>
<dbReference type="InterPro" id="IPR050763">
    <property type="entry name" value="ABC_transporter_ATP-binding"/>
</dbReference>
<dbReference type="PANTHER" id="PTHR42711">
    <property type="entry name" value="ABC TRANSPORTER ATP-BINDING PROTEIN"/>
    <property type="match status" value="1"/>
</dbReference>
<dbReference type="GO" id="GO:0016887">
    <property type="term" value="F:ATP hydrolysis activity"/>
    <property type="evidence" value="ECO:0007669"/>
    <property type="project" value="InterPro"/>
</dbReference>
<evidence type="ECO:0000256" key="4">
    <source>
        <dbReference type="ARBA" id="ARBA00022840"/>
    </source>
</evidence>
<evidence type="ECO:0000313" key="6">
    <source>
        <dbReference type="EMBL" id="PIU74217.1"/>
    </source>
</evidence>
<protein>
    <submittedName>
        <fullName evidence="6">ABC transporter</fullName>
    </submittedName>
</protein>
<dbReference type="InterPro" id="IPR017871">
    <property type="entry name" value="ABC_transporter-like_CS"/>
</dbReference>
<dbReference type="PANTHER" id="PTHR42711:SF5">
    <property type="entry name" value="ABC TRANSPORTER ATP-BINDING PROTEIN NATA"/>
    <property type="match status" value="1"/>
</dbReference>
<comment type="caution">
    <text evidence="6">The sequence shown here is derived from an EMBL/GenBank/DDBJ whole genome shotgun (WGS) entry which is preliminary data.</text>
</comment>
<dbReference type="SUPFAM" id="SSF52540">
    <property type="entry name" value="P-loop containing nucleoside triphosphate hydrolases"/>
    <property type="match status" value="1"/>
</dbReference>